<dbReference type="Gene3D" id="3.40.50.1820">
    <property type="entry name" value="alpha/beta hydrolase"/>
    <property type="match status" value="1"/>
</dbReference>
<proteinExistence type="predicted"/>
<dbReference type="Pfam" id="PF00561">
    <property type="entry name" value="Abhydrolase_1"/>
    <property type="match status" value="1"/>
</dbReference>
<accession>A0A0R2LW87</accession>
<dbReference type="SUPFAM" id="SSF53474">
    <property type="entry name" value="alpha/beta-Hydrolases"/>
    <property type="match status" value="1"/>
</dbReference>
<comment type="caution">
    <text evidence="2">The sequence shown here is derived from an EMBL/GenBank/DDBJ whole genome shotgun (WGS) entry which is preliminary data.</text>
</comment>
<dbReference type="Proteomes" id="UP000051906">
    <property type="component" value="Unassembled WGS sequence"/>
</dbReference>
<dbReference type="OrthoDB" id="9812921at2"/>
<evidence type="ECO:0000313" key="3">
    <source>
        <dbReference type="Proteomes" id="UP000051906"/>
    </source>
</evidence>
<dbReference type="EMBL" id="JQCA01000051">
    <property type="protein sequence ID" value="KRO03872.1"/>
    <property type="molecule type" value="Genomic_DNA"/>
</dbReference>
<keyword evidence="3" id="KW-1185">Reference proteome</keyword>
<name>A0A0R2LW87_9LACO</name>
<dbReference type="GO" id="GO:0016787">
    <property type="term" value="F:hydrolase activity"/>
    <property type="evidence" value="ECO:0007669"/>
    <property type="project" value="UniProtKB-KW"/>
</dbReference>
<reference evidence="2 3" key="1">
    <citation type="journal article" date="2015" name="Genome Announc.">
        <title>Expanding the biotechnology potential of lactobacilli through comparative genomics of 213 strains and associated genera.</title>
        <authorList>
            <person name="Sun Z."/>
            <person name="Harris H.M."/>
            <person name="McCann A."/>
            <person name="Guo C."/>
            <person name="Argimon S."/>
            <person name="Zhang W."/>
            <person name="Yang X."/>
            <person name="Jeffery I.B."/>
            <person name="Cooney J.C."/>
            <person name="Kagawa T.F."/>
            <person name="Liu W."/>
            <person name="Song Y."/>
            <person name="Salvetti E."/>
            <person name="Wrobel A."/>
            <person name="Rasinkangas P."/>
            <person name="Parkhill J."/>
            <person name="Rea M.C."/>
            <person name="O'Sullivan O."/>
            <person name="Ritari J."/>
            <person name="Douillard F.P."/>
            <person name="Paul Ross R."/>
            <person name="Yang R."/>
            <person name="Briner A.E."/>
            <person name="Felis G.E."/>
            <person name="de Vos W.M."/>
            <person name="Barrangou R."/>
            <person name="Klaenhammer T.R."/>
            <person name="Caufield P.W."/>
            <person name="Cui Y."/>
            <person name="Zhang H."/>
            <person name="O'Toole P.W."/>
        </authorList>
    </citation>
    <scope>NUCLEOTIDE SEQUENCE [LARGE SCALE GENOMIC DNA]</scope>
    <source>
        <strain evidence="2 3">DSM 22467</strain>
    </source>
</reference>
<dbReference type="AlphaFoldDB" id="A0A0R2LW87"/>
<protein>
    <submittedName>
        <fullName evidence="2">Alpha beta fold family hydrolase</fullName>
    </submittedName>
</protein>
<evidence type="ECO:0000259" key="1">
    <source>
        <dbReference type="Pfam" id="PF00561"/>
    </source>
</evidence>
<gene>
    <name evidence="2" type="ORF">IV54_GL001939</name>
</gene>
<feature type="domain" description="AB hydrolase-1" evidence="1">
    <location>
        <begin position="150"/>
        <end position="331"/>
    </location>
</feature>
<dbReference type="PATRIC" id="fig|616990.3.peg.2053"/>
<keyword evidence="2" id="KW-0378">Hydrolase</keyword>
<dbReference type="InterPro" id="IPR000073">
    <property type="entry name" value="AB_hydrolase_1"/>
</dbReference>
<organism evidence="2 3">
    <name type="scientific">Levilactobacillus paucivorans</name>
    <dbReference type="NCBI Taxonomy" id="616990"/>
    <lineage>
        <taxon>Bacteria</taxon>
        <taxon>Bacillati</taxon>
        <taxon>Bacillota</taxon>
        <taxon>Bacilli</taxon>
        <taxon>Lactobacillales</taxon>
        <taxon>Lactobacillaceae</taxon>
        <taxon>Levilactobacillus</taxon>
    </lineage>
</organism>
<sequence>MTDVITGNQQFDFQIHRFTMNFLQNKDVQSDLKNIAKDVTDFATWTKWWSKRAEYYEEEDEYAIAASYYKAAMFYLFENTKQKVTLYNDFIRCFYQSYNDFDYERYQVPYEGGTLPALLLKQPQATKTLLVIGGFDGYLEELTSFYKYMKGTNYNIIIFDGPGQGNTSSQGLHFIHNFEKPVSVILDYFKLSEVDAIGMSWGGYLVMRAAAFEKRIKKVIALDVFYTPMDTVKMNLGLFKFGILSGALLLHQKKTLNRLLSKAAQNNIDLQWKLGNGYLLTGTNTPYDFLQDIKKHNASHILKYVNQDCLLLAGENDQYVPVKRLKTIREKLVNAGEIRTKLFTKETGADQHCQVGRVDLAFDEIKSFLAD</sequence>
<dbReference type="InterPro" id="IPR029058">
    <property type="entry name" value="AB_hydrolase_fold"/>
</dbReference>
<dbReference type="PRINTS" id="PR00111">
    <property type="entry name" value="ABHYDROLASE"/>
</dbReference>
<evidence type="ECO:0000313" key="2">
    <source>
        <dbReference type="EMBL" id="KRO03872.1"/>
    </source>
</evidence>
<dbReference type="STRING" id="616990.IV54_GL001939"/>
<dbReference type="RefSeq" id="WP_057878393.1">
    <property type="nucleotide sequence ID" value="NZ_JQCA01000051.1"/>
</dbReference>